<accession>A0AAN5BW08</accession>
<organism evidence="2 3">
    <name type="scientific">Aspergillus oryzae</name>
    <name type="common">Yellow koji mold</name>
    <dbReference type="NCBI Taxonomy" id="5062"/>
    <lineage>
        <taxon>Eukaryota</taxon>
        <taxon>Fungi</taxon>
        <taxon>Dikarya</taxon>
        <taxon>Ascomycota</taxon>
        <taxon>Pezizomycotina</taxon>
        <taxon>Eurotiomycetes</taxon>
        <taxon>Eurotiomycetidae</taxon>
        <taxon>Eurotiales</taxon>
        <taxon>Aspergillaceae</taxon>
        <taxon>Aspergillus</taxon>
        <taxon>Aspergillus subgen. Circumdati</taxon>
    </lineage>
</organism>
<gene>
    <name evidence="2" type="ORF">Aory04_000457000</name>
</gene>
<feature type="compositionally biased region" description="Basic and acidic residues" evidence="1">
    <location>
        <begin position="73"/>
        <end position="82"/>
    </location>
</feature>
<feature type="compositionally biased region" description="Acidic residues" evidence="1">
    <location>
        <begin position="83"/>
        <end position="92"/>
    </location>
</feature>
<dbReference type="EMBL" id="BSYA01000041">
    <property type="protein sequence ID" value="GMG28076.1"/>
    <property type="molecule type" value="Genomic_DNA"/>
</dbReference>
<sequence length="98" mass="11015">MVVFPAASRPTIRIRISFLPHRRSNNLEKVRPMMAVANRDSQRSGNNAMLDGMKPVALRIKEMSLGRLRIEPEGSGRNRVENLDSEDGEWGDVVERGA</sequence>
<reference evidence="2" key="1">
    <citation type="submission" date="2023-04" db="EMBL/GenBank/DDBJ databases">
        <title>Aspergillus oryzae NBRC 4228.</title>
        <authorList>
            <person name="Ichikawa N."/>
            <person name="Sato H."/>
            <person name="Tonouchi N."/>
        </authorList>
    </citation>
    <scope>NUCLEOTIDE SEQUENCE</scope>
    <source>
        <strain evidence="2">NBRC 4228</strain>
    </source>
</reference>
<dbReference type="Proteomes" id="UP001165205">
    <property type="component" value="Unassembled WGS sequence"/>
</dbReference>
<comment type="caution">
    <text evidence="2">The sequence shown here is derived from an EMBL/GenBank/DDBJ whole genome shotgun (WGS) entry which is preliminary data.</text>
</comment>
<protein>
    <submittedName>
        <fullName evidence="2">Unnamed protein product</fullName>
    </submittedName>
</protein>
<evidence type="ECO:0000313" key="2">
    <source>
        <dbReference type="EMBL" id="GMG28076.1"/>
    </source>
</evidence>
<name>A0AAN5BW08_ASPOZ</name>
<proteinExistence type="predicted"/>
<feature type="region of interest" description="Disordered" evidence="1">
    <location>
        <begin position="73"/>
        <end position="98"/>
    </location>
</feature>
<evidence type="ECO:0000313" key="3">
    <source>
        <dbReference type="Proteomes" id="UP001165205"/>
    </source>
</evidence>
<evidence type="ECO:0000256" key="1">
    <source>
        <dbReference type="SAM" id="MobiDB-lite"/>
    </source>
</evidence>
<dbReference type="AlphaFoldDB" id="A0AAN5BW08"/>